<dbReference type="PANTHER" id="PTHR42830:SF2">
    <property type="entry name" value="OSMC_OHR FAMILY PROTEIN"/>
    <property type="match status" value="1"/>
</dbReference>
<feature type="region of interest" description="Disordered" evidence="1">
    <location>
        <begin position="82"/>
        <end position="103"/>
    </location>
</feature>
<dbReference type="Gene3D" id="3.30.300.20">
    <property type="match status" value="1"/>
</dbReference>
<dbReference type="Pfam" id="PF02566">
    <property type="entry name" value="OsmC"/>
    <property type="match status" value="1"/>
</dbReference>
<sequence>MLWYLHLASEAGVTVVGYEDHPTGTMTTDRTGAGQFTEVTLRPRLTISVDSDPAAAQAAHARAAEVCFIARSVNFPVHHEPTVVLGSSGESDGDPGENASPSA</sequence>
<evidence type="ECO:0000313" key="3">
    <source>
        <dbReference type="Proteomes" id="UP001597326"/>
    </source>
</evidence>
<proteinExistence type="predicted"/>
<dbReference type="PANTHER" id="PTHR42830">
    <property type="entry name" value="OSMOTICALLY INDUCIBLE FAMILY PROTEIN"/>
    <property type="match status" value="1"/>
</dbReference>
<keyword evidence="3" id="KW-1185">Reference proteome</keyword>
<reference evidence="3" key="1">
    <citation type="journal article" date="2019" name="Int. J. Syst. Evol. Microbiol.">
        <title>The Global Catalogue of Microorganisms (GCM) 10K type strain sequencing project: providing services to taxonomists for standard genome sequencing and annotation.</title>
        <authorList>
            <consortium name="The Broad Institute Genomics Platform"/>
            <consortium name="The Broad Institute Genome Sequencing Center for Infectious Disease"/>
            <person name="Wu L."/>
            <person name="Ma J."/>
        </authorList>
    </citation>
    <scope>NUCLEOTIDE SEQUENCE [LARGE SCALE GENOMIC DNA]</scope>
    <source>
        <strain evidence="3">CAIM 431</strain>
    </source>
</reference>
<dbReference type="InterPro" id="IPR015946">
    <property type="entry name" value="KH_dom-like_a/b"/>
</dbReference>
<evidence type="ECO:0000256" key="1">
    <source>
        <dbReference type="SAM" id="MobiDB-lite"/>
    </source>
</evidence>
<protein>
    <submittedName>
        <fullName evidence="2">OsmC family protein</fullName>
    </submittedName>
</protein>
<dbReference type="RefSeq" id="WP_343872334.1">
    <property type="nucleotide sequence ID" value="NZ_BAAAIX010000007.1"/>
</dbReference>
<dbReference type="EMBL" id="JBHUFZ010000008">
    <property type="protein sequence ID" value="MFD1889324.1"/>
    <property type="molecule type" value="Genomic_DNA"/>
</dbReference>
<gene>
    <name evidence="2" type="ORF">ACFSCS_03870</name>
</gene>
<dbReference type="SUPFAM" id="SSF82784">
    <property type="entry name" value="OsmC-like"/>
    <property type="match status" value="1"/>
</dbReference>
<name>A0ABW4RUF4_9ACTN</name>
<dbReference type="InterPro" id="IPR003718">
    <property type="entry name" value="OsmC/Ohr_fam"/>
</dbReference>
<dbReference type="InterPro" id="IPR052707">
    <property type="entry name" value="OsmC_Ohr_Peroxiredoxin"/>
</dbReference>
<accession>A0ABW4RUF4</accession>
<dbReference type="Proteomes" id="UP001597326">
    <property type="component" value="Unassembled WGS sequence"/>
</dbReference>
<organism evidence="2 3">
    <name type="scientific">Luteococcus peritonei</name>
    <dbReference type="NCBI Taxonomy" id="88874"/>
    <lineage>
        <taxon>Bacteria</taxon>
        <taxon>Bacillati</taxon>
        <taxon>Actinomycetota</taxon>
        <taxon>Actinomycetes</taxon>
        <taxon>Propionibacteriales</taxon>
        <taxon>Propionibacteriaceae</taxon>
        <taxon>Luteococcus</taxon>
    </lineage>
</organism>
<comment type="caution">
    <text evidence="2">The sequence shown here is derived from an EMBL/GenBank/DDBJ whole genome shotgun (WGS) entry which is preliminary data.</text>
</comment>
<dbReference type="InterPro" id="IPR036102">
    <property type="entry name" value="OsmC/Ohrsf"/>
</dbReference>
<evidence type="ECO:0000313" key="2">
    <source>
        <dbReference type="EMBL" id="MFD1889324.1"/>
    </source>
</evidence>